<comment type="caution">
    <text evidence="1">The sequence shown here is derived from an EMBL/GenBank/DDBJ whole genome shotgun (WGS) entry which is preliminary data.</text>
</comment>
<organism evidence="1 2">
    <name type="scientific">Colletotrichum sojae</name>
    <dbReference type="NCBI Taxonomy" id="2175907"/>
    <lineage>
        <taxon>Eukaryota</taxon>
        <taxon>Fungi</taxon>
        <taxon>Dikarya</taxon>
        <taxon>Ascomycota</taxon>
        <taxon>Pezizomycotina</taxon>
        <taxon>Sordariomycetes</taxon>
        <taxon>Hypocreomycetidae</taxon>
        <taxon>Glomerellales</taxon>
        <taxon>Glomerellaceae</taxon>
        <taxon>Colletotrichum</taxon>
        <taxon>Colletotrichum orchidearum species complex</taxon>
    </lineage>
</organism>
<dbReference type="AlphaFoldDB" id="A0A8H6JSC6"/>
<evidence type="ECO:0000313" key="2">
    <source>
        <dbReference type="Proteomes" id="UP000652219"/>
    </source>
</evidence>
<evidence type="ECO:0000313" key="1">
    <source>
        <dbReference type="EMBL" id="KAF6818454.1"/>
    </source>
</evidence>
<dbReference type="EMBL" id="WIGN01000015">
    <property type="protein sequence ID" value="KAF6818454.1"/>
    <property type="molecule type" value="Genomic_DNA"/>
</dbReference>
<reference evidence="1 2" key="1">
    <citation type="journal article" date="2020" name="Phytopathology">
        <title>Genome Sequence Resources of Colletotrichum truncatum, C. plurivorum, C. musicola, and C. sojae: Four Species Pathogenic to Soybean (Glycine max).</title>
        <authorList>
            <person name="Rogerio F."/>
            <person name="Boufleur T.R."/>
            <person name="Ciampi-Guillardi M."/>
            <person name="Sukno S.A."/>
            <person name="Thon M.R."/>
            <person name="Massola Junior N.S."/>
            <person name="Baroncelli R."/>
        </authorList>
    </citation>
    <scope>NUCLEOTIDE SEQUENCE [LARGE SCALE GENOMIC DNA]</scope>
    <source>
        <strain evidence="1 2">LFN0009</strain>
    </source>
</reference>
<dbReference type="PANTHER" id="PTHR35186">
    <property type="entry name" value="ANK_REP_REGION DOMAIN-CONTAINING PROTEIN"/>
    <property type="match status" value="1"/>
</dbReference>
<gene>
    <name evidence="1" type="ORF">CSOJ01_01834</name>
</gene>
<name>A0A8H6JSC6_9PEZI</name>
<accession>A0A8H6JSC6</accession>
<proteinExistence type="predicted"/>
<dbReference type="Proteomes" id="UP000652219">
    <property type="component" value="Unassembled WGS sequence"/>
</dbReference>
<dbReference type="PANTHER" id="PTHR35186:SF4">
    <property type="entry name" value="PRION-INHIBITION AND PROPAGATION HELO DOMAIN-CONTAINING PROTEIN"/>
    <property type="match status" value="1"/>
</dbReference>
<keyword evidence="2" id="KW-1185">Reference proteome</keyword>
<protein>
    <submittedName>
        <fullName evidence="1">Uncharacterized protein</fullName>
    </submittedName>
</protein>
<sequence>MSGLEIAGIVLCAVPVAITALEKYGELARRLGLFNKIRPEHKRCSDRLCYFHVSLKRHLRQLLLPLTNDDLLVEDLLSNPGGKGWTDPTIVARLQERLQGSYELYVDYIQEVERVMRSIHQELAFDLQGVQGQVYSEKEKIGLSRLRASFATKESRAFQVYRLKFANGESKRNELFAELDEYCNKMEKLLDSSDRDAELVQKRAALKHMNAVDAAVCSFWPSASKLFHVLAASWNCLCQGEHFGQLRLQHRTTTELDFRIIFKSSASSSWVARSTRISGLSQHEQATERRMLDSVPIRQSAKSKPQIIDLCASLKTFEGHCYGYVAGKDCRFLVFRDFDGDDTGLETVTLEQILLCGAGLRPSRQERYSLALVLASSVLQLLDTPWLPERLKKTEVVFLANSAGRFHLDQPQSFRKNWRAGDNDMERAAFDLMAARDWQREVMAEAGPDYSEAVAWCLGGNRSAAPDRWRQEMLRKVAIDGGGASVRAPPARSMRWPCLPCALLIQKAPYLAQHDLGRPMAVWTAANPRRRVARPASRRPIGTAARLRVRPCTEQKAKHFFTAARSLRLFLEWHAQKSPFADVVSRSICCGGHPQLQCSSLVLLLSDTVSPLPPPLNLR</sequence>